<evidence type="ECO:0000313" key="2">
    <source>
        <dbReference type="Proteomes" id="UP000473014"/>
    </source>
</evidence>
<dbReference type="InterPro" id="IPR023214">
    <property type="entry name" value="HAD_sf"/>
</dbReference>
<dbReference type="SFLD" id="SFLDG01129">
    <property type="entry name" value="C1.5:_HAD__Beta-PGM__Phosphata"/>
    <property type="match status" value="1"/>
</dbReference>
<dbReference type="OrthoDB" id="9812856at2"/>
<dbReference type="Pfam" id="PF00702">
    <property type="entry name" value="Hydrolase"/>
    <property type="match status" value="1"/>
</dbReference>
<dbReference type="RefSeq" id="WP_155072648.1">
    <property type="nucleotide sequence ID" value="NZ_WIXO01000001.1"/>
</dbReference>
<gene>
    <name evidence="1" type="ORF">F0L17_23810</name>
</gene>
<dbReference type="PANTHER" id="PTHR18901:SF38">
    <property type="entry name" value="PSEUDOURIDINE-5'-PHOSPHATASE"/>
    <property type="match status" value="1"/>
</dbReference>
<name>A0A6G2BJ30_9ACTN</name>
<dbReference type="PANTHER" id="PTHR18901">
    <property type="entry name" value="2-DEOXYGLUCOSE-6-PHOSPHATE PHOSPHATASE 2"/>
    <property type="match status" value="1"/>
</dbReference>
<dbReference type="SFLD" id="SFLDG01135">
    <property type="entry name" value="C1.5.6:_HAD__Beta-PGM__Phospha"/>
    <property type="match status" value="1"/>
</dbReference>
<keyword evidence="1" id="KW-0378">Hydrolase</keyword>
<dbReference type="InterPro" id="IPR023198">
    <property type="entry name" value="PGP-like_dom2"/>
</dbReference>
<dbReference type="InterPro" id="IPR036412">
    <property type="entry name" value="HAD-like_sf"/>
</dbReference>
<dbReference type="Gene3D" id="1.10.150.240">
    <property type="entry name" value="Putative phosphatase, domain 2"/>
    <property type="match status" value="1"/>
</dbReference>
<accession>A0A6G2BJ30</accession>
<dbReference type="Proteomes" id="UP000473014">
    <property type="component" value="Unassembled WGS sequence"/>
</dbReference>
<comment type="caution">
    <text evidence="1">The sequence shown here is derived from an EMBL/GenBank/DDBJ whole genome shotgun (WGS) entry which is preliminary data.</text>
</comment>
<dbReference type="CDD" id="cd07505">
    <property type="entry name" value="HAD_BPGM-like"/>
    <property type="match status" value="1"/>
</dbReference>
<dbReference type="NCBIfam" id="TIGR01509">
    <property type="entry name" value="HAD-SF-IA-v3"/>
    <property type="match status" value="1"/>
</dbReference>
<sequence>MTGSAVLFDLDGTLVDSGPAYFEAERDTLAHFGGMSFTWEEHAAFIGVGSREMWERVRVAYSLNVSADHLLRHSNRLYLEYVRQAVKVFPATADLARRLHRAGVAVAVASGSSREVVRTVLAASGLDEVCAVFVSAEEVGRGKPDPAVFLEACRRLGARTERCVVVEDSAVGVEAGLRAGMRCVAVTAAAARPWEAERRAGRILAVEHADFRVSEVHAWITDTSPAW</sequence>
<protein>
    <submittedName>
        <fullName evidence="1">HAD-IA family hydrolase</fullName>
    </submittedName>
</protein>
<dbReference type="EMBL" id="WIXO01000001">
    <property type="protein sequence ID" value="MTE22079.1"/>
    <property type="molecule type" value="Genomic_DNA"/>
</dbReference>
<dbReference type="SUPFAM" id="SSF56784">
    <property type="entry name" value="HAD-like"/>
    <property type="match status" value="1"/>
</dbReference>
<dbReference type="GO" id="GO:0016787">
    <property type="term" value="F:hydrolase activity"/>
    <property type="evidence" value="ECO:0007669"/>
    <property type="project" value="UniProtKB-KW"/>
</dbReference>
<dbReference type="SFLD" id="SFLDS00003">
    <property type="entry name" value="Haloacid_Dehalogenase"/>
    <property type="match status" value="1"/>
</dbReference>
<organism evidence="1 2">
    <name type="scientific">Streptomyces taklimakanensis</name>
    <dbReference type="NCBI Taxonomy" id="2569853"/>
    <lineage>
        <taxon>Bacteria</taxon>
        <taxon>Bacillati</taxon>
        <taxon>Actinomycetota</taxon>
        <taxon>Actinomycetes</taxon>
        <taxon>Kitasatosporales</taxon>
        <taxon>Streptomycetaceae</taxon>
        <taxon>Streptomyces</taxon>
    </lineage>
</organism>
<reference evidence="1 2" key="1">
    <citation type="submission" date="2019-11" db="EMBL/GenBank/DDBJ databases">
        <authorList>
            <person name="Yuan L."/>
        </authorList>
    </citation>
    <scope>NUCLEOTIDE SEQUENCE [LARGE SCALE GENOMIC DNA]</scope>
    <source>
        <strain evidence="1 2">TRM43335</strain>
    </source>
</reference>
<proteinExistence type="predicted"/>
<keyword evidence="2" id="KW-1185">Reference proteome</keyword>
<dbReference type="Gene3D" id="3.40.50.1000">
    <property type="entry name" value="HAD superfamily/HAD-like"/>
    <property type="match status" value="1"/>
</dbReference>
<dbReference type="PRINTS" id="PR00413">
    <property type="entry name" value="HADHALOGNASE"/>
</dbReference>
<evidence type="ECO:0000313" key="1">
    <source>
        <dbReference type="EMBL" id="MTE22079.1"/>
    </source>
</evidence>
<dbReference type="InterPro" id="IPR006439">
    <property type="entry name" value="HAD-SF_hydro_IA"/>
</dbReference>
<dbReference type="AlphaFoldDB" id="A0A6G2BJ30"/>